<accession>A0ABR8Q5V4</accession>
<proteinExistence type="predicted"/>
<keyword evidence="3 6" id="KW-0812">Transmembrane</keyword>
<evidence type="ECO:0000256" key="3">
    <source>
        <dbReference type="ARBA" id="ARBA00022692"/>
    </source>
</evidence>
<gene>
    <name evidence="7" type="ORF">H9660_11660</name>
</gene>
<evidence type="ECO:0000256" key="1">
    <source>
        <dbReference type="ARBA" id="ARBA00004651"/>
    </source>
</evidence>
<reference evidence="7 8" key="1">
    <citation type="submission" date="2020-08" db="EMBL/GenBank/DDBJ databases">
        <title>A Genomic Blueprint of the Chicken Gut Microbiome.</title>
        <authorList>
            <person name="Gilroy R."/>
            <person name="Ravi A."/>
            <person name="Getino M."/>
            <person name="Pursley I."/>
            <person name="Horton D.L."/>
            <person name="Alikhan N.-F."/>
            <person name="Baker D."/>
            <person name="Gharbi K."/>
            <person name="Hall N."/>
            <person name="Watson M."/>
            <person name="Adriaenssens E.M."/>
            <person name="Foster-Nyarko E."/>
            <person name="Jarju S."/>
            <person name="Secka A."/>
            <person name="Antonio M."/>
            <person name="Oren A."/>
            <person name="Chaudhuri R."/>
            <person name="La Ragione R.M."/>
            <person name="Hildebrand F."/>
            <person name="Pallen M.J."/>
        </authorList>
    </citation>
    <scope>NUCLEOTIDE SEQUENCE [LARGE SCALE GENOMIC DNA]</scope>
    <source>
        <strain evidence="7 8">Sa3CUN1</strain>
    </source>
</reference>
<evidence type="ECO:0000256" key="2">
    <source>
        <dbReference type="ARBA" id="ARBA00022475"/>
    </source>
</evidence>
<keyword evidence="2" id="KW-1003">Cell membrane</keyword>
<feature type="transmembrane region" description="Helical" evidence="6">
    <location>
        <begin position="37"/>
        <end position="56"/>
    </location>
</feature>
<keyword evidence="4 6" id="KW-1133">Transmembrane helix</keyword>
<feature type="transmembrane region" description="Helical" evidence="6">
    <location>
        <begin position="94"/>
        <end position="113"/>
    </location>
</feature>
<evidence type="ECO:0000256" key="5">
    <source>
        <dbReference type="ARBA" id="ARBA00023136"/>
    </source>
</evidence>
<feature type="transmembrane region" description="Helical" evidence="6">
    <location>
        <begin position="68"/>
        <end position="88"/>
    </location>
</feature>
<feature type="transmembrane region" description="Helical" evidence="6">
    <location>
        <begin position="12"/>
        <end position="31"/>
    </location>
</feature>
<keyword evidence="5 6" id="KW-0472">Membrane</keyword>
<evidence type="ECO:0000313" key="8">
    <source>
        <dbReference type="Proteomes" id="UP000640335"/>
    </source>
</evidence>
<sequence length="120" mass="13850">MSREMNKIISKMIKYDLIAGFIFVLILSIFFNLKVALIFFLGLIVSLINTIANGLIIEYALKNEKNMLLAISYLVRIFIIILIALPFFNNLIQLLSYILGYVSHFVFVVFYWMKKGKGSD</sequence>
<comment type="caution">
    <text evidence="7">The sequence shown here is derived from an EMBL/GenBank/DDBJ whole genome shotgun (WGS) entry which is preliminary data.</text>
</comment>
<keyword evidence="8" id="KW-1185">Reference proteome</keyword>
<dbReference type="EMBL" id="JACSQZ010000045">
    <property type="protein sequence ID" value="MBD7915800.1"/>
    <property type="molecule type" value="Genomic_DNA"/>
</dbReference>
<dbReference type="Proteomes" id="UP000640335">
    <property type="component" value="Unassembled WGS sequence"/>
</dbReference>
<evidence type="ECO:0000313" key="7">
    <source>
        <dbReference type="EMBL" id="MBD7915800.1"/>
    </source>
</evidence>
<dbReference type="Pfam" id="PF03899">
    <property type="entry name" value="ATP-synt_I"/>
    <property type="match status" value="1"/>
</dbReference>
<evidence type="ECO:0000256" key="6">
    <source>
        <dbReference type="SAM" id="Phobius"/>
    </source>
</evidence>
<name>A0ABR8Q5V4_9CLOT</name>
<comment type="subcellular location">
    <subcellularLocation>
        <location evidence="1">Cell membrane</location>
        <topology evidence="1">Multi-pass membrane protein</topology>
    </subcellularLocation>
</comment>
<dbReference type="InterPro" id="IPR005598">
    <property type="entry name" value="ATP_synth_I"/>
</dbReference>
<dbReference type="RefSeq" id="WP_191750553.1">
    <property type="nucleotide sequence ID" value="NZ_JACSQZ010000045.1"/>
</dbReference>
<protein>
    <submittedName>
        <fullName evidence="7">ATP synthase subunit I</fullName>
    </submittedName>
</protein>
<organism evidence="7 8">
    <name type="scientific">Clostridium gallinarum</name>
    <dbReference type="NCBI Taxonomy" id="2762246"/>
    <lineage>
        <taxon>Bacteria</taxon>
        <taxon>Bacillati</taxon>
        <taxon>Bacillota</taxon>
        <taxon>Clostridia</taxon>
        <taxon>Eubacteriales</taxon>
        <taxon>Clostridiaceae</taxon>
        <taxon>Clostridium</taxon>
    </lineage>
</organism>
<evidence type="ECO:0000256" key="4">
    <source>
        <dbReference type="ARBA" id="ARBA00022989"/>
    </source>
</evidence>